<dbReference type="GO" id="GO:0007165">
    <property type="term" value="P:signal transduction"/>
    <property type="evidence" value="ECO:0007669"/>
    <property type="project" value="InterPro"/>
</dbReference>
<gene>
    <name evidence="4" type="ORF">RJT34_27375</name>
</gene>
<feature type="domain" description="Disease resistance protein RPS4B/Roq1-like leucine-rich repeats" evidence="3">
    <location>
        <begin position="137"/>
        <end position="250"/>
    </location>
</feature>
<protein>
    <recommendedName>
        <fullName evidence="6">TIR domain-containing protein</fullName>
    </recommendedName>
</protein>
<accession>A0AAN9F7N2</accession>
<name>A0AAN9F7N2_CLITE</name>
<dbReference type="InterPro" id="IPR035897">
    <property type="entry name" value="Toll_tir_struct_dom_sf"/>
</dbReference>
<dbReference type="InterPro" id="IPR032675">
    <property type="entry name" value="LRR_dom_sf"/>
</dbReference>
<reference evidence="4 5" key="1">
    <citation type="submission" date="2024-01" db="EMBL/GenBank/DDBJ databases">
        <title>The genomes of 5 underutilized Papilionoideae crops provide insights into root nodulation and disease resistance.</title>
        <authorList>
            <person name="Yuan L."/>
        </authorList>
    </citation>
    <scope>NUCLEOTIDE SEQUENCE [LARGE SCALE GENOMIC DNA]</scope>
    <source>
        <strain evidence="4">LY-2023</strain>
        <tissue evidence="4">Leaf</tissue>
    </source>
</reference>
<evidence type="ECO:0000313" key="5">
    <source>
        <dbReference type="Proteomes" id="UP001359559"/>
    </source>
</evidence>
<evidence type="ECO:0000313" key="4">
    <source>
        <dbReference type="EMBL" id="KAK7271452.1"/>
    </source>
</evidence>
<dbReference type="PANTHER" id="PTHR11017:SF280">
    <property type="entry name" value="RESISTANCE PROTEIN (TIR-NBS-LRR CLASS), PUTATIVE-RELATED"/>
    <property type="match status" value="1"/>
</dbReference>
<dbReference type="EMBL" id="JAYKXN010000007">
    <property type="protein sequence ID" value="KAK7271452.1"/>
    <property type="molecule type" value="Genomic_DNA"/>
</dbReference>
<evidence type="ECO:0008006" key="6">
    <source>
        <dbReference type="Google" id="ProtNLM"/>
    </source>
</evidence>
<dbReference type="PANTHER" id="PTHR11017">
    <property type="entry name" value="LEUCINE-RICH REPEAT-CONTAINING PROTEIN"/>
    <property type="match status" value="1"/>
</dbReference>
<keyword evidence="5" id="KW-1185">Reference proteome</keyword>
<dbReference type="Pfam" id="PF23286">
    <property type="entry name" value="LRR_13"/>
    <property type="match status" value="1"/>
</dbReference>
<evidence type="ECO:0000256" key="1">
    <source>
        <dbReference type="ARBA" id="ARBA00022821"/>
    </source>
</evidence>
<dbReference type="Gene3D" id="3.80.10.10">
    <property type="entry name" value="Ribonuclease Inhibitor"/>
    <property type="match status" value="1"/>
</dbReference>
<dbReference type="InterPro" id="IPR027417">
    <property type="entry name" value="P-loop_NTPase"/>
</dbReference>
<comment type="caution">
    <text evidence="4">The sequence shown here is derived from an EMBL/GenBank/DDBJ whole genome shotgun (WGS) entry which is preliminary data.</text>
</comment>
<evidence type="ECO:0000259" key="3">
    <source>
        <dbReference type="Pfam" id="PF23286"/>
    </source>
</evidence>
<dbReference type="InterPro" id="IPR058546">
    <property type="entry name" value="RPS4B/Roq1-like_LRR"/>
</dbReference>
<dbReference type="SUPFAM" id="SSF52200">
    <property type="entry name" value="Toll/Interleukin receptor TIR domain"/>
    <property type="match status" value="1"/>
</dbReference>
<keyword evidence="1" id="KW-0611">Plant defense</keyword>
<sequence>MDIRLEGIWVFQVSKGGEGERVVYPVFYNVDPSEIRHQRGSCGEQLAKHEEEMKDNKEKVQNWRLALHEAANLAGWPVRDRIIITTRHKDILTAHGVENIYEVPRLEYFEALQLLSSKASPKPGDDYKVLWDRAIDYSNGLRLEKLPSSIFTLPRLQEIQADSCRRFAISTETEDHRQLELTVSPNKIYLYLSYCNLTDEHLVSCLSGFANMVHLDISDNNFTTLPACIKECMHLKTLLLTNCKQLQHISFIPPNLEDIDALNCTSLTPQSSSVLLNQTFHEMEHKTVMLPGSRPPEWFDHFSSERSITFWGHKRFPEICVGVAFGMLENPPHHFHVRFCLVINNNMRILSQHSYSWSIVAEHVWIFDLNAVIHNGNLSRMFIDHDWNHVEVSCVDCEGENSMAQVVNGPTRRAIVKWYGIYLYKQGNKMEDILFTNDITLEENGTSFGADHDMIVQSADDGTFHENYCHIESDDGAKVESSSQLAFHRTFQNSEIFL</sequence>
<dbReference type="Pfam" id="PF01582">
    <property type="entry name" value="TIR"/>
    <property type="match status" value="1"/>
</dbReference>
<dbReference type="SUPFAM" id="SSF52047">
    <property type="entry name" value="RNI-like"/>
    <property type="match status" value="1"/>
</dbReference>
<dbReference type="GO" id="GO:0006952">
    <property type="term" value="P:defense response"/>
    <property type="evidence" value="ECO:0007669"/>
    <property type="project" value="InterPro"/>
</dbReference>
<dbReference type="SUPFAM" id="SSF52540">
    <property type="entry name" value="P-loop containing nucleoside triphosphate hydrolases"/>
    <property type="match status" value="1"/>
</dbReference>
<feature type="domain" description="TIR" evidence="2">
    <location>
        <begin position="18"/>
        <end position="77"/>
    </location>
</feature>
<organism evidence="4 5">
    <name type="scientific">Clitoria ternatea</name>
    <name type="common">Butterfly pea</name>
    <dbReference type="NCBI Taxonomy" id="43366"/>
    <lineage>
        <taxon>Eukaryota</taxon>
        <taxon>Viridiplantae</taxon>
        <taxon>Streptophyta</taxon>
        <taxon>Embryophyta</taxon>
        <taxon>Tracheophyta</taxon>
        <taxon>Spermatophyta</taxon>
        <taxon>Magnoliopsida</taxon>
        <taxon>eudicotyledons</taxon>
        <taxon>Gunneridae</taxon>
        <taxon>Pentapetalae</taxon>
        <taxon>rosids</taxon>
        <taxon>fabids</taxon>
        <taxon>Fabales</taxon>
        <taxon>Fabaceae</taxon>
        <taxon>Papilionoideae</taxon>
        <taxon>50 kb inversion clade</taxon>
        <taxon>NPAAA clade</taxon>
        <taxon>indigoferoid/millettioid clade</taxon>
        <taxon>Phaseoleae</taxon>
        <taxon>Clitoria</taxon>
    </lineage>
</organism>
<dbReference type="AlphaFoldDB" id="A0AAN9F7N2"/>
<dbReference type="Proteomes" id="UP001359559">
    <property type="component" value="Unassembled WGS sequence"/>
</dbReference>
<dbReference type="InterPro" id="IPR000157">
    <property type="entry name" value="TIR_dom"/>
</dbReference>
<evidence type="ECO:0000259" key="2">
    <source>
        <dbReference type="Pfam" id="PF01582"/>
    </source>
</evidence>
<dbReference type="Gene3D" id="3.40.50.10140">
    <property type="entry name" value="Toll/interleukin-1 receptor homology (TIR) domain"/>
    <property type="match status" value="1"/>
</dbReference>
<proteinExistence type="predicted"/>
<dbReference type="InterPro" id="IPR044974">
    <property type="entry name" value="Disease_R_plants"/>
</dbReference>